<dbReference type="InterPro" id="IPR017900">
    <property type="entry name" value="4Fe4S_Fe_S_CS"/>
</dbReference>
<dbReference type="GeneID" id="41839384"/>
<keyword evidence="5" id="KW-0408">Iron</keyword>
<dbReference type="SUPFAM" id="SSF54862">
    <property type="entry name" value="4Fe-4S ferredoxins"/>
    <property type="match status" value="1"/>
</dbReference>
<protein>
    <submittedName>
        <fullName evidence="10">Cytochrome c oxidase accessory protein CcoG</fullName>
    </submittedName>
</protein>
<dbReference type="Pfam" id="PF13746">
    <property type="entry name" value="Fer4_18"/>
    <property type="match status" value="1"/>
</dbReference>
<dbReference type="InterPro" id="IPR014116">
    <property type="entry name" value="Cyt_c_oxidase_cbb3_FixG"/>
</dbReference>
<dbReference type="InterPro" id="IPR013783">
    <property type="entry name" value="Ig-like_fold"/>
</dbReference>
<dbReference type="Pfam" id="PF12801">
    <property type="entry name" value="Fer4_5"/>
    <property type="match status" value="1"/>
</dbReference>
<sequence>MTTESNSKDFSKQQRIQIHQPDASKADRFNPRNRIYVRAVDGLWTTLRRYMGWIAMLFFLLLPWLPWGDRQAVWFNLAEQKFHVFGLTIWPQDLTLLAALFMIAAFGLFFVTTYLGRVWCGYTCPQTVWTFIFIWFEEKFEGARNKRIKLDQMPWSVNKLWRKTAKHTSWLLISLLTATTFVSYFVPSRELYIDFFTLNAGGGIYFWVVFFTIATYGNAGWMREIMCIHMCPYARFQAAMFDKNTYIVGYDTQRGETRGPRTRKQDPKEMGLGDCIDCDLCVQVCPTGIDIRNGLQYECINCGACIDACDNTMERMGYDKGLISYTTENKLDGVQEKVLRPKLVGYGVVLTAMILIFIYASATIAPVRMDVIRDRNSLYRENNQGNTENTFTIKILNKTEQPQEYELSVEGLPNARWIGPQHVSIEAGEVLTLPISIAVDPIELKRSITKIDIKITAQIDGSPIEIKQETRFFGD</sequence>
<dbReference type="NCBIfam" id="TIGR02745">
    <property type="entry name" value="ccoG_rdxA_fixG"/>
    <property type="match status" value="1"/>
</dbReference>
<dbReference type="PROSITE" id="PS00198">
    <property type="entry name" value="4FE4S_FER_1"/>
    <property type="match status" value="1"/>
</dbReference>
<keyword evidence="8" id="KW-0472">Membrane</keyword>
<evidence type="ECO:0000256" key="6">
    <source>
        <dbReference type="ARBA" id="ARBA00023014"/>
    </source>
</evidence>
<evidence type="ECO:0000313" key="11">
    <source>
        <dbReference type="Proteomes" id="UP000055702"/>
    </source>
</evidence>
<dbReference type="PANTHER" id="PTHR30176:SF3">
    <property type="entry name" value="FERREDOXIN-TYPE PROTEIN NAPH"/>
    <property type="match status" value="1"/>
</dbReference>
<feature type="compositionally biased region" description="Basic and acidic residues" evidence="7">
    <location>
        <begin position="1"/>
        <end position="12"/>
    </location>
</feature>
<dbReference type="Gene3D" id="2.60.40.10">
    <property type="entry name" value="Immunoglobulins"/>
    <property type="match status" value="1"/>
</dbReference>
<dbReference type="OMA" id="YLCPYAR"/>
<gene>
    <name evidence="10" type="ORF">AWJ07_17160</name>
</gene>
<evidence type="ECO:0000256" key="5">
    <source>
        <dbReference type="ARBA" id="ARBA00023004"/>
    </source>
</evidence>
<reference evidence="10 11" key="1">
    <citation type="submission" date="2016-01" db="EMBL/GenBank/DDBJ databases">
        <title>Draft genome of the antarctic isolate Shewanella frigidimarina Ag06-30.</title>
        <authorList>
            <person name="Parmeciano Di Noto G."/>
            <person name="Vazquez S."/>
            <person name="Mac Cormack W."/>
            <person name="Iriarte A."/>
            <person name="Quiroga C."/>
        </authorList>
    </citation>
    <scope>NUCLEOTIDE SEQUENCE [LARGE SCALE GENOMIC DNA]</scope>
    <source>
        <strain evidence="10 11">Ag06-30</strain>
    </source>
</reference>
<evidence type="ECO:0000256" key="7">
    <source>
        <dbReference type="SAM" id="MobiDB-lite"/>
    </source>
</evidence>
<dbReference type="InterPro" id="IPR032879">
    <property type="entry name" value="FixG_C"/>
</dbReference>
<keyword evidence="8" id="KW-0812">Transmembrane</keyword>
<evidence type="ECO:0000313" key="10">
    <source>
        <dbReference type="EMBL" id="KVX01604.1"/>
    </source>
</evidence>
<feature type="region of interest" description="Disordered" evidence="7">
    <location>
        <begin position="1"/>
        <end position="26"/>
    </location>
</feature>
<dbReference type="InterPro" id="IPR051684">
    <property type="entry name" value="Electron_Trans/Redox"/>
</dbReference>
<evidence type="ECO:0000256" key="3">
    <source>
        <dbReference type="ARBA" id="ARBA00022723"/>
    </source>
</evidence>
<keyword evidence="6" id="KW-0411">Iron-sulfur</keyword>
<evidence type="ECO:0000256" key="8">
    <source>
        <dbReference type="SAM" id="Phobius"/>
    </source>
</evidence>
<proteinExistence type="predicted"/>
<feature type="transmembrane region" description="Helical" evidence="8">
    <location>
        <begin position="169"/>
        <end position="186"/>
    </location>
</feature>
<feature type="transmembrane region" description="Helical" evidence="8">
    <location>
        <begin position="50"/>
        <end position="67"/>
    </location>
</feature>
<keyword evidence="3" id="KW-0479">Metal-binding</keyword>
<feature type="transmembrane region" description="Helical" evidence="8">
    <location>
        <begin position="343"/>
        <end position="362"/>
    </location>
</feature>
<dbReference type="PANTHER" id="PTHR30176">
    <property type="entry name" value="FERREDOXIN-TYPE PROTEIN NAPH"/>
    <property type="match status" value="1"/>
</dbReference>
<name>A0A106BZR3_SHEFR</name>
<evidence type="ECO:0000256" key="2">
    <source>
        <dbReference type="ARBA" id="ARBA00022485"/>
    </source>
</evidence>
<dbReference type="Pfam" id="PF11614">
    <property type="entry name" value="FixG_C"/>
    <property type="match status" value="1"/>
</dbReference>
<feature type="transmembrane region" description="Helical" evidence="8">
    <location>
        <begin position="94"/>
        <end position="115"/>
    </location>
</feature>
<evidence type="ECO:0000256" key="4">
    <source>
        <dbReference type="ARBA" id="ARBA00022982"/>
    </source>
</evidence>
<keyword evidence="2" id="KW-0004">4Fe-4S</keyword>
<accession>A0A106BZR3</accession>
<keyword evidence="8" id="KW-1133">Transmembrane helix</keyword>
<organism evidence="10">
    <name type="scientific">Shewanella frigidimarina</name>
    <dbReference type="NCBI Taxonomy" id="56812"/>
    <lineage>
        <taxon>Bacteria</taxon>
        <taxon>Pseudomonadati</taxon>
        <taxon>Pseudomonadota</taxon>
        <taxon>Gammaproteobacteria</taxon>
        <taxon>Alteromonadales</taxon>
        <taxon>Shewanellaceae</taxon>
        <taxon>Shewanella</taxon>
    </lineage>
</organism>
<keyword evidence="4" id="KW-0249">Electron transport</keyword>
<dbReference type="GO" id="GO:0046872">
    <property type="term" value="F:metal ion binding"/>
    <property type="evidence" value="ECO:0007669"/>
    <property type="project" value="UniProtKB-KW"/>
</dbReference>
<feature type="transmembrane region" description="Helical" evidence="8">
    <location>
        <begin position="192"/>
        <end position="216"/>
    </location>
</feature>
<comment type="caution">
    <text evidence="10">The sequence shown here is derived from an EMBL/GenBank/DDBJ whole genome shotgun (WGS) entry which is preliminary data.</text>
</comment>
<dbReference type="Proteomes" id="UP000055702">
    <property type="component" value="Unassembled WGS sequence"/>
</dbReference>
<dbReference type="RefSeq" id="WP_011639433.1">
    <property type="nucleotide sequence ID" value="NZ_JBBMQR010000020.1"/>
</dbReference>
<evidence type="ECO:0000259" key="9">
    <source>
        <dbReference type="PROSITE" id="PS51379"/>
    </source>
</evidence>
<dbReference type="InterPro" id="IPR017896">
    <property type="entry name" value="4Fe4S_Fe-S-bd"/>
</dbReference>
<dbReference type="GO" id="GO:0005886">
    <property type="term" value="C:plasma membrane"/>
    <property type="evidence" value="ECO:0007669"/>
    <property type="project" value="TreeGrafter"/>
</dbReference>
<feature type="domain" description="4Fe-4S ferredoxin-type" evidence="9">
    <location>
        <begin position="266"/>
        <end position="294"/>
    </location>
</feature>
<dbReference type="AlphaFoldDB" id="A0A106BZR3"/>
<dbReference type="PROSITE" id="PS51379">
    <property type="entry name" value="4FE4S_FER_2"/>
    <property type="match status" value="1"/>
</dbReference>
<keyword evidence="1" id="KW-0813">Transport</keyword>
<evidence type="ECO:0000256" key="1">
    <source>
        <dbReference type="ARBA" id="ARBA00022448"/>
    </source>
</evidence>
<dbReference type="GO" id="GO:0051539">
    <property type="term" value="F:4 iron, 4 sulfur cluster binding"/>
    <property type="evidence" value="ECO:0007669"/>
    <property type="project" value="UniProtKB-KW"/>
</dbReference>
<dbReference type="EMBL" id="LRDC01000021">
    <property type="protein sequence ID" value="KVX01604.1"/>
    <property type="molecule type" value="Genomic_DNA"/>
</dbReference>
<dbReference type="Gene3D" id="3.30.70.20">
    <property type="match status" value="1"/>
</dbReference>